<dbReference type="PRINTS" id="PR00723">
    <property type="entry name" value="SUBTILISIN"/>
</dbReference>
<dbReference type="PROSITE" id="PS00136">
    <property type="entry name" value="SUBTILASE_ASP"/>
    <property type="match status" value="1"/>
</dbReference>
<dbReference type="FunFam" id="3.40.50.200:FF:000016">
    <property type="entry name" value="Proprotein convertase subtilisin/kexin type 9"/>
    <property type="match status" value="1"/>
</dbReference>
<dbReference type="InterPro" id="IPR022398">
    <property type="entry name" value="Peptidase_S8_His-AS"/>
</dbReference>
<dbReference type="SUPFAM" id="SSF52743">
    <property type="entry name" value="Subtilisin-like"/>
    <property type="match status" value="1"/>
</dbReference>
<dbReference type="Pfam" id="PF00082">
    <property type="entry name" value="Peptidase_S8"/>
    <property type="match status" value="1"/>
</dbReference>
<evidence type="ECO:0000313" key="10">
    <source>
        <dbReference type="Proteomes" id="UP000749559"/>
    </source>
</evidence>
<dbReference type="InterPro" id="IPR023828">
    <property type="entry name" value="Peptidase_S8_Ser-AS"/>
</dbReference>
<protein>
    <recommendedName>
        <fullName evidence="8">Peptidase S8/S53 domain-containing protein</fullName>
    </recommendedName>
</protein>
<feature type="signal peptide" evidence="7">
    <location>
        <begin position="1"/>
        <end position="18"/>
    </location>
</feature>
<keyword evidence="10" id="KW-1185">Reference proteome</keyword>
<sequence length="438" mass="47035">MDLRVCCFILMLLVNVHAAPRCLKSSRKYRSHPSGLNNRYIIYFEKGIVASSRKAQSHFDILLSYPNIRQRTPTATEIQLCNSGVTSISEEIVPMGGYILTCPSDNTLCMLVSDPEVREIVQDTPVYAVGKGKRKGKTTTTPPTCSSPFIEHYILSGNYWGLDRINQPNPIPLDNQFSVFGEGNGVDTYVIDTGIYSSHIEFAAGQIDTTAGYNFVDENNPPNDDHSHGTIVSGIVAGTNAGVCKKGTIIAFKVLRADGSGTSGDVIAAINKAIVMKGTRNRPSVINLSLGGPKFDKLDLAVKDAVDNGIFVSVAAGNDNRDASRASPAGEPSAFTVASVNSNDYLSSFSNYGRVVDCAGPGENIRSSSNKCNSCYGTYKGTSFAAPHVAGVAACFYSIYPTATVSQVENYLKSGAWTGKILGNLQKTPNRILRSNYC</sequence>
<organism evidence="9 10">
    <name type="scientific">Owenia fusiformis</name>
    <name type="common">Polychaete worm</name>
    <dbReference type="NCBI Taxonomy" id="6347"/>
    <lineage>
        <taxon>Eukaryota</taxon>
        <taxon>Metazoa</taxon>
        <taxon>Spiralia</taxon>
        <taxon>Lophotrochozoa</taxon>
        <taxon>Annelida</taxon>
        <taxon>Polychaeta</taxon>
        <taxon>Sedentaria</taxon>
        <taxon>Canalipalpata</taxon>
        <taxon>Sabellida</taxon>
        <taxon>Oweniida</taxon>
        <taxon>Oweniidae</taxon>
        <taxon>Owenia</taxon>
    </lineage>
</organism>
<feature type="domain" description="Peptidase S8/S53" evidence="8">
    <location>
        <begin position="189"/>
        <end position="416"/>
    </location>
</feature>
<dbReference type="PANTHER" id="PTHR43806:SF66">
    <property type="entry name" value="SERIN ENDOPEPTIDASE"/>
    <property type="match status" value="1"/>
</dbReference>
<comment type="similarity">
    <text evidence="1 5 6">Belongs to the peptidase S8 family.</text>
</comment>
<feature type="active site" description="Charge relay system" evidence="5">
    <location>
        <position position="383"/>
    </location>
</feature>
<feature type="chain" id="PRO_5035882446" description="Peptidase S8/S53 domain-containing protein" evidence="7">
    <location>
        <begin position="19"/>
        <end position="438"/>
    </location>
</feature>
<dbReference type="InterPro" id="IPR036852">
    <property type="entry name" value="Peptidase_S8/S53_dom_sf"/>
</dbReference>
<evidence type="ECO:0000256" key="5">
    <source>
        <dbReference type="PROSITE-ProRule" id="PRU01240"/>
    </source>
</evidence>
<dbReference type="AlphaFoldDB" id="A0A8S4PW71"/>
<keyword evidence="2 5" id="KW-0645">Protease</keyword>
<dbReference type="InterPro" id="IPR015500">
    <property type="entry name" value="Peptidase_S8_subtilisin-rel"/>
</dbReference>
<evidence type="ECO:0000313" key="9">
    <source>
        <dbReference type="EMBL" id="CAH1798226.1"/>
    </source>
</evidence>
<feature type="active site" description="Charge relay system" evidence="5">
    <location>
        <position position="228"/>
    </location>
</feature>
<dbReference type="GO" id="GO:0006508">
    <property type="term" value="P:proteolysis"/>
    <property type="evidence" value="ECO:0007669"/>
    <property type="project" value="UniProtKB-KW"/>
</dbReference>
<dbReference type="InterPro" id="IPR050131">
    <property type="entry name" value="Peptidase_S8_subtilisin-like"/>
</dbReference>
<evidence type="ECO:0000256" key="1">
    <source>
        <dbReference type="ARBA" id="ARBA00011073"/>
    </source>
</evidence>
<evidence type="ECO:0000256" key="6">
    <source>
        <dbReference type="RuleBase" id="RU003355"/>
    </source>
</evidence>
<name>A0A8S4PW71_OWEFU</name>
<evidence type="ECO:0000256" key="4">
    <source>
        <dbReference type="ARBA" id="ARBA00022825"/>
    </source>
</evidence>
<dbReference type="PROSITE" id="PS51892">
    <property type="entry name" value="SUBTILASE"/>
    <property type="match status" value="1"/>
</dbReference>
<evidence type="ECO:0000256" key="7">
    <source>
        <dbReference type="SAM" id="SignalP"/>
    </source>
</evidence>
<dbReference type="PANTHER" id="PTHR43806">
    <property type="entry name" value="PEPTIDASE S8"/>
    <property type="match status" value="1"/>
</dbReference>
<keyword evidence="7" id="KW-0732">Signal</keyword>
<proteinExistence type="inferred from homology"/>
<dbReference type="InterPro" id="IPR000209">
    <property type="entry name" value="Peptidase_S8/S53_dom"/>
</dbReference>
<feature type="active site" description="Charge relay system" evidence="5">
    <location>
        <position position="192"/>
    </location>
</feature>
<comment type="caution">
    <text evidence="9">The sequence shown here is derived from an EMBL/GenBank/DDBJ whole genome shotgun (WGS) entry which is preliminary data.</text>
</comment>
<dbReference type="OrthoDB" id="206201at2759"/>
<dbReference type="InterPro" id="IPR023827">
    <property type="entry name" value="Peptidase_S8_Asp-AS"/>
</dbReference>
<accession>A0A8S4PW71</accession>
<dbReference type="CDD" id="cd04077">
    <property type="entry name" value="Peptidases_S8_PCSK9_ProteinaseK_like"/>
    <property type="match status" value="1"/>
</dbReference>
<dbReference type="EMBL" id="CAIIXF020000011">
    <property type="protein sequence ID" value="CAH1798226.1"/>
    <property type="molecule type" value="Genomic_DNA"/>
</dbReference>
<keyword evidence="3 5" id="KW-0378">Hydrolase</keyword>
<dbReference type="InterPro" id="IPR034193">
    <property type="entry name" value="PCSK9_ProteinaseK-like"/>
</dbReference>
<dbReference type="PROSITE" id="PS00138">
    <property type="entry name" value="SUBTILASE_SER"/>
    <property type="match status" value="1"/>
</dbReference>
<evidence type="ECO:0000259" key="8">
    <source>
        <dbReference type="Pfam" id="PF00082"/>
    </source>
</evidence>
<dbReference type="PROSITE" id="PS00137">
    <property type="entry name" value="SUBTILASE_HIS"/>
    <property type="match status" value="1"/>
</dbReference>
<evidence type="ECO:0000256" key="3">
    <source>
        <dbReference type="ARBA" id="ARBA00022801"/>
    </source>
</evidence>
<gene>
    <name evidence="9" type="ORF">OFUS_LOCUS22392</name>
</gene>
<reference evidence="9" key="1">
    <citation type="submission" date="2022-03" db="EMBL/GenBank/DDBJ databases">
        <authorList>
            <person name="Martin C."/>
        </authorList>
    </citation>
    <scope>NUCLEOTIDE SEQUENCE</scope>
</reference>
<dbReference type="GO" id="GO:0005615">
    <property type="term" value="C:extracellular space"/>
    <property type="evidence" value="ECO:0007669"/>
    <property type="project" value="TreeGrafter"/>
</dbReference>
<dbReference type="Proteomes" id="UP000749559">
    <property type="component" value="Unassembled WGS sequence"/>
</dbReference>
<dbReference type="Gene3D" id="3.40.50.200">
    <property type="entry name" value="Peptidase S8/S53 domain"/>
    <property type="match status" value="1"/>
</dbReference>
<dbReference type="GO" id="GO:0004252">
    <property type="term" value="F:serine-type endopeptidase activity"/>
    <property type="evidence" value="ECO:0007669"/>
    <property type="project" value="UniProtKB-UniRule"/>
</dbReference>
<keyword evidence="4 5" id="KW-0720">Serine protease</keyword>
<evidence type="ECO:0000256" key="2">
    <source>
        <dbReference type="ARBA" id="ARBA00022670"/>
    </source>
</evidence>